<keyword evidence="2" id="KW-0808">Transferase</keyword>
<dbReference type="RefSeq" id="WP_092063491.1">
    <property type="nucleotide sequence ID" value="NZ_FOJU01000003.1"/>
</dbReference>
<proteinExistence type="predicted"/>
<dbReference type="GO" id="GO:0016740">
    <property type="term" value="F:transferase activity"/>
    <property type="evidence" value="ECO:0007669"/>
    <property type="project" value="UniProtKB-KW"/>
</dbReference>
<dbReference type="InterPro" id="IPR036890">
    <property type="entry name" value="HATPase_C_sf"/>
</dbReference>
<accession>A0A1I0X3C3</accession>
<sequence length="199" mass="21727">MEKTQDNLVALVGSRICHDLISPIGAISNGVELMSMAGSSGEQELALITESVENANARIRFFRVAFGVAHADQMLGGREIAGILSDLSKGSRFSINWQVGTDLPRAEARVAFLLLLCFETAMPFGGECTVTRDGESWKLEGTAPKMRQEDGHWVLITDPDGGHEISASIVHFALAPDVASRIDRQIRVERDPTWICLTF</sequence>
<dbReference type="Pfam" id="PF10090">
    <property type="entry name" value="HPTransfase"/>
    <property type="match status" value="1"/>
</dbReference>
<gene>
    <name evidence="2" type="ORF">SAMN05421688_1815</name>
</gene>
<dbReference type="Gene3D" id="1.10.287.130">
    <property type="match status" value="1"/>
</dbReference>
<protein>
    <submittedName>
        <fullName evidence="2">Histidine phosphotransferase ChpT</fullName>
    </submittedName>
</protein>
<organism evidence="2 3">
    <name type="scientific">Poseidonocella pacifica</name>
    <dbReference type="NCBI Taxonomy" id="871651"/>
    <lineage>
        <taxon>Bacteria</taxon>
        <taxon>Pseudomonadati</taxon>
        <taxon>Pseudomonadota</taxon>
        <taxon>Alphaproteobacteria</taxon>
        <taxon>Rhodobacterales</taxon>
        <taxon>Roseobacteraceae</taxon>
        <taxon>Poseidonocella</taxon>
    </lineage>
</organism>
<dbReference type="Gene3D" id="3.30.565.10">
    <property type="entry name" value="Histidine kinase-like ATPase, C-terminal domain"/>
    <property type="match status" value="1"/>
</dbReference>
<feature type="domain" description="Histidine phosphotransferase ChpT C-terminal" evidence="1">
    <location>
        <begin position="78"/>
        <end position="191"/>
    </location>
</feature>
<dbReference type="AlphaFoldDB" id="A0A1I0X3C3"/>
<dbReference type="InterPro" id="IPR018762">
    <property type="entry name" value="ChpT_C"/>
</dbReference>
<dbReference type="STRING" id="871651.SAMN05421688_1815"/>
<name>A0A1I0X3C3_9RHOB</name>
<reference evidence="2 3" key="1">
    <citation type="submission" date="2016-10" db="EMBL/GenBank/DDBJ databases">
        <authorList>
            <person name="de Groot N.N."/>
        </authorList>
    </citation>
    <scope>NUCLEOTIDE SEQUENCE [LARGE SCALE GENOMIC DNA]</scope>
    <source>
        <strain evidence="2 3">DSM 29316</strain>
    </source>
</reference>
<evidence type="ECO:0000313" key="3">
    <source>
        <dbReference type="Proteomes" id="UP000198796"/>
    </source>
</evidence>
<dbReference type="EMBL" id="FOJU01000003">
    <property type="protein sequence ID" value="SFA95324.1"/>
    <property type="molecule type" value="Genomic_DNA"/>
</dbReference>
<evidence type="ECO:0000313" key="2">
    <source>
        <dbReference type="EMBL" id="SFA95324.1"/>
    </source>
</evidence>
<dbReference type="Proteomes" id="UP000198796">
    <property type="component" value="Unassembled WGS sequence"/>
</dbReference>
<evidence type="ECO:0000259" key="1">
    <source>
        <dbReference type="Pfam" id="PF10090"/>
    </source>
</evidence>
<dbReference type="OrthoDB" id="9803702at2"/>
<keyword evidence="3" id="KW-1185">Reference proteome</keyword>